<dbReference type="GO" id="GO:0004175">
    <property type="term" value="F:endopeptidase activity"/>
    <property type="evidence" value="ECO:0007669"/>
    <property type="project" value="TreeGrafter"/>
</dbReference>
<dbReference type="SUPFAM" id="SSF52096">
    <property type="entry name" value="ClpP/crotonase"/>
    <property type="match status" value="1"/>
</dbReference>
<dbReference type="Proteomes" id="UP000240572">
    <property type="component" value="Unassembled WGS sequence"/>
</dbReference>
<dbReference type="PANTHER" id="PTHR32060:SF30">
    <property type="entry name" value="CARBOXY-TERMINAL PROCESSING PROTEASE CTPA"/>
    <property type="match status" value="1"/>
</dbReference>
<dbReference type="RefSeq" id="WP_106523265.1">
    <property type="nucleotide sequence ID" value="NZ_PYGD01000004.1"/>
</dbReference>
<keyword evidence="4" id="KW-1185">Reference proteome</keyword>
<comment type="caution">
    <text evidence="3">The sequence shown here is derived from an EMBL/GenBank/DDBJ whole genome shotgun (WGS) entry which is preliminary data.</text>
</comment>
<keyword evidence="1" id="KW-0732">Signal</keyword>
<evidence type="ECO:0000313" key="3">
    <source>
        <dbReference type="EMBL" id="PSK92203.1"/>
    </source>
</evidence>
<dbReference type="GO" id="GO:0006508">
    <property type="term" value="P:proteolysis"/>
    <property type="evidence" value="ECO:0007669"/>
    <property type="project" value="InterPro"/>
</dbReference>
<dbReference type="Gene3D" id="3.90.226.10">
    <property type="entry name" value="2-enoyl-CoA Hydratase, Chain A, domain 1"/>
    <property type="match status" value="1"/>
</dbReference>
<proteinExistence type="predicted"/>
<dbReference type="AlphaFoldDB" id="A0A2P8D4R3"/>
<feature type="chain" id="PRO_5015167543" evidence="1">
    <location>
        <begin position="19"/>
        <end position="599"/>
    </location>
</feature>
<organism evidence="3 4">
    <name type="scientific">Taibaiella chishuiensis</name>
    <dbReference type="NCBI Taxonomy" id="1434707"/>
    <lineage>
        <taxon>Bacteria</taxon>
        <taxon>Pseudomonadati</taxon>
        <taxon>Bacteroidota</taxon>
        <taxon>Chitinophagia</taxon>
        <taxon>Chitinophagales</taxon>
        <taxon>Chitinophagaceae</taxon>
        <taxon>Taibaiella</taxon>
    </lineage>
</organism>
<dbReference type="Pfam" id="PF03572">
    <property type="entry name" value="Peptidase_S41"/>
    <property type="match status" value="1"/>
</dbReference>
<dbReference type="InterPro" id="IPR005151">
    <property type="entry name" value="Tail-specific_protease"/>
</dbReference>
<dbReference type="GO" id="GO:0007165">
    <property type="term" value="P:signal transduction"/>
    <property type="evidence" value="ECO:0007669"/>
    <property type="project" value="TreeGrafter"/>
</dbReference>
<sequence>MSKLLLAACLLMTSPLMAQVNHKSTTLPLNQETSDRLIRRDEEQDFRVNLRKDQYYTIIAEQKGIDLVLTLKDKNGKTIKKIDSPNGRFGPEKMIFSPDTTAPFSLTLKPLADSSNSNEGKYSIVVKSLPAKLPRFTTQQLYQDFDILKNAFIETRVGLWYSSYALFDSLCSAQRNKIRNNMNALEFYRIMAPVVTYTHEGHCNIRPSDETGSYIRQNYGYFPFLVKILQGKIYILNDLDGLKTRGLMITKINGQSADSIMQVFRNIEPGDGYSTTSFDHWIGSAFSRYYASFFNPVTTFDLELEHPGTHQKTVYKNVPACSVKRFVRLSDSLAAALPNYRSKDGATFVLDSSNSTGILTVTSFSLDDYEGRRKGFKRFLAETFKTLKEQQVKHLVIDVRDNGGGEQGMEDHLLSYLISKPYSKYKYVEIPAFTFSFLRYSDRKKNPAGLTQELQEEFYQAGDGRYLNKKGYYEGDSVKADHFDGDLCILISGYTFSGGSEFAAMAKNYTRARFIGEETGGGYYGNTSGTFIRYILPNTQLTGRIPLCKFVPETLNNSIPFGHGVIPDHYIQPTIDDYLNGRDVEMAYAKALFAGKSKP</sequence>
<dbReference type="GO" id="GO:0008236">
    <property type="term" value="F:serine-type peptidase activity"/>
    <property type="evidence" value="ECO:0007669"/>
    <property type="project" value="InterPro"/>
</dbReference>
<feature type="domain" description="Tail specific protease" evidence="2">
    <location>
        <begin position="356"/>
        <end position="528"/>
    </location>
</feature>
<reference evidence="3 4" key="1">
    <citation type="submission" date="2018-03" db="EMBL/GenBank/DDBJ databases">
        <title>Genomic Encyclopedia of Type Strains, Phase III (KMG-III): the genomes of soil and plant-associated and newly described type strains.</title>
        <authorList>
            <person name="Whitman W."/>
        </authorList>
    </citation>
    <scope>NUCLEOTIDE SEQUENCE [LARGE SCALE GENOMIC DNA]</scope>
    <source>
        <strain evidence="3 4">CGMCC 1.12700</strain>
    </source>
</reference>
<evidence type="ECO:0000313" key="4">
    <source>
        <dbReference type="Proteomes" id="UP000240572"/>
    </source>
</evidence>
<feature type="signal peptide" evidence="1">
    <location>
        <begin position="1"/>
        <end position="18"/>
    </location>
</feature>
<dbReference type="PANTHER" id="PTHR32060">
    <property type="entry name" value="TAIL-SPECIFIC PROTEASE"/>
    <property type="match status" value="1"/>
</dbReference>
<accession>A0A2P8D4R3</accession>
<evidence type="ECO:0000256" key="1">
    <source>
        <dbReference type="SAM" id="SignalP"/>
    </source>
</evidence>
<dbReference type="GO" id="GO:0030288">
    <property type="term" value="C:outer membrane-bounded periplasmic space"/>
    <property type="evidence" value="ECO:0007669"/>
    <property type="project" value="TreeGrafter"/>
</dbReference>
<name>A0A2P8D4R3_9BACT</name>
<protein>
    <submittedName>
        <fullName evidence="3">Peptidase S41-like protein</fullName>
    </submittedName>
</protein>
<dbReference type="InterPro" id="IPR029045">
    <property type="entry name" value="ClpP/crotonase-like_dom_sf"/>
</dbReference>
<evidence type="ECO:0000259" key="2">
    <source>
        <dbReference type="Pfam" id="PF03572"/>
    </source>
</evidence>
<dbReference type="EMBL" id="PYGD01000004">
    <property type="protein sequence ID" value="PSK92203.1"/>
    <property type="molecule type" value="Genomic_DNA"/>
</dbReference>
<dbReference type="OrthoDB" id="5480566at2"/>
<gene>
    <name evidence="3" type="ORF">B0I18_104301</name>
</gene>